<dbReference type="Gene3D" id="3.40.50.720">
    <property type="entry name" value="NAD(P)-binding Rossmann-like Domain"/>
    <property type="match status" value="1"/>
</dbReference>
<dbReference type="EMBL" id="CP000910">
    <property type="protein sequence ID" value="ABY22489.1"/>
    <property type="molecule type" value="Genomic_DNA"/>
</dbReference>
<dbReference type="AlphaFoldDB" id="A9WQA6"/>
<dbReference type="InterPro" id="IPR036291">
    <property type="entry name" value="NAD(P)-bd_dom_sf"/>
</dbReference>
<dbReference type="HOGENOM" id="CLU_049717_1_0_11"/>
<dbReference type="KEGG" id="rsa:RSal33209_0742"/>
<organism evidence="2 3">
    <name type="scientific">Renibacterium salmoninarum (strain ATCC 33209 / DSM 20767 / JCM 11484 / NBRC 15589 / NCIMB 2235)</name>
    <dbReference type="NCBI Taxonomy" id="288705"/>
    <lineage>
        <taxon>Bacteria</taxon>
        <taxon>Bacillati</taxon>
        <taxon>Actinomycetota</taxon>
        <taxon>Actinomycetes</taxon>
        <taxon>Micrococcales</taxon>
        <taxon>Micrococcaceae</taxon>
        <taxon>Renibacterium</taxon>
    </lineage>
</organism>
<protein>
    <submittedName>
        <fullName evidence="2">Putative NAD-dependent epimerase/dehydratase</fullName>
    </submittedName>
</protein>
<sequence>MLKQEHRSPSLLFFIAGVLMAKQFILGAGLIGSELSRQLVARGDQVVVGTRSGTQLPHAAAVSVNANDASALTQALTGAETLYICTNPPYELWAKEWPAIGAATIEAAQNTGAKLIMMGNLYAHGIPTKPMTAQTPFTPADTKGQIRAELSEAIFASHRRGDIKAAEIRASDYFGPAATVNAHLGNGFFEPLLAGKTAWVVGNPALKHSWAYIPDIAKTMIAVANSDEALGRAWIAPHASEASRNDIADQVAHIAGRQDNPGKVAGIPQWLLRGIGLINPRMREVAASSYQFRHEFLADPSETERAFGFSATPFADALEPTLAWI</sequence>
<dbReference type="eggNOG" id="COG0451">
    <property type="taxonomic scope" value="Bacteria"/>
</dbReference>
<evidence type="ECO:0000313" key="3">
    <source>
        <dbReference type="Proteomes" id="UP000002007"/>
    </source>
</evidence>
<name>A9WQA6_RENSM</name>
<dbReference type="InterPro" id="IPR001509">
    <property type="entry name" value="Epimerase_deHydtase"/>
</dbReference>
<dbReference type="Pfam" id="PF01370">
    <property type="entry name" value="Epimerase"/>
    <property type="match status" value="1"/>
</dbReference>
<feature type="domain" description="NAD-dependent epimerase/dehydratase" evidence="1">
    <location>
        <begin position="27"/>
        <end position="228"/>
    </location>
</feature>
<keyword evidence="3" id="KW-1185">Reference proteome</keyword>
<dbReference type="Proteomes" id="UP000002007">
    <property type="component" value="Chromosome"/>
</dbReference>
<accession>A9WQA6</accession>
<dbReference type="SUPFAM" id="SSF51735">
    <property type="entry name" value="NAD(P)-binding Rossmann-fold domains"/>
    <property type="match status" value="1"/>
</dbReference>
<gene>
    <name evidence="2" type="ordered locus">RSal33209_0742</name>
</gene>
<evidence type="ECO:0000313" key="2">
    <source>
        <dbReference type="EMBL" id="ABY22489.1"/>
    </source>
</evidence>
<dbReference type="STRING" id="288705.RSal33209_0742"/>
<evidence type="ECO:0000259" key="1">
    <source>
        <dbReference type="Pfam" id="PF01370"/>
    </source>
</evidence>
<proteinExistence type="predicted"/>
<reference evidence="3" key="1">
    <citation type="journal article" date="2008" name="J. Bacteriol.">
        <title>Genome sequence of the fish pathogen Renibacterium salmoninarum suggests reductive evolution away from an environmental Arthrobacter ancestor.</title>
        <authorList>
            <person name="Wiens G.D."/>
            <person name="Rockey D.D."/>
            <person name="Wu Z."/>
            <person name="Chang J."/>
            <person name="Levy R."/>
            <person name="Crane S."/>
            <person name="Chen D.S."/>
            <person name="Capri G.R."/>
            <person name="Burnett J.R."/>
            <person name="Sudheesh P.S."/>
            <person name="Schipma M.J."/>
            <person name="Burd H."/>
            <person name="Bhattacharyya A."/>
            <person name="Rhodes L.D."/>
            <person name="Kaul R."/>
            <person name="Strom M.S."/>
        </authorList>
    </citation>
    <scope>NUCLEOTIDE SEQUENCE [LARGE SCALE GENOMIC DNA]</scope>
    <source>
        <strain evidence="3">ATCC 33209 / DSM 20767 / JCM 11484 / NBRC 15589 / NCIMB 2235</strain>
    </source>
</reference>